<dbReference type="SUPFAM" id="SSF53756">
    <property type="entry name" value="UDP-Glycosyltransferase/glycogen phosphorylase"/>
    <property type="match status" value="1"/>
</dbReference>
<gene>
    <name evidence="1" type="ORF">BRAA03T10779Z</name>
</gene>
<dbReference type="AlphaFoldDB" id="A0A3P6A4N1"/>
<evidence type="ECO:0000313" key="1">
    <source>
        <dbReference type="EMBL" id="VDC79561.1"/>
    </source>
</evidence>
<organism evidence="1">
    <name type="scientific">Brassica campestris</name>
    <name type="common">Field mustard</name>
    <dbReference type="NCBI Taxonomy" id="3711"/>
    <lineage>
        <taxon>Eukaryota</taxon>
        <taxon>Viridiplantae</taxon>
        <taxon>Streptophyta</taxon>
        <taxon>Embryophyta</taxon>
        <taxon>Tracheophyta</taxon>
        <taxon>Spermatophyta</taxon>
        <taxon>Magnoliopsida</taxon>
        <taxon>eudicotyledons</taxon>
        <taxon>Gunneridae</taxon>
        <taxon>Pentapetalae</taxon>
        <taxon>rosids</taxon>
        <taxon>malvids</taxon>
        <taxon>Brassicales</taxon>
        <taxon>Brassicaceae</taxon>
        <taxon>Brassiceae</taxon>
        <taxon>Brassica</taxon>
    </lineage>
</organism>
<name>A0A3P6A4N1_BRACM</name>
<sequence length="148" mass="16750">MAYSLVPDAEPGVPPPGYPSSKVTFRIINRIITGLKNCDVISFRTCQDIEGKFCDFIELQYQKKVLLTGPMLPELGKTIALENQWNHWLRGFEPGSVVFLCTRQPNQYRDGSIPRTLPWNGTNRLTVSCSGKATKRGKEDSRSFTRRV</sequence>
<dbReference type="Gene3D" id="3.40.50.2000">
    <property type="entry name" value="Glycogen Phosphorylase B"/>
    <property type="match status" value="1"/>
</dbReference>
<accession>A0A3P6A4N1</accession>
<dbReference type="EMBL" id="LR031572">
    <property type="protein sequence ID" value="VDC79561.1"/>
    <property type="molecule type" value="Genomic_DNA"/>
</dbReference>
<protein>
    <submittedName>
        <fullName evidence="1">Uncharacterized protein</fullName>
    </submittedName>
</protein>
<proteinExistence type="predicted"/>
<reference evidence="1" key="1">
    <citation type="submission" date="2018-11" db="EMBL/GenBank/DDBJ databases">
        <authorList>
            <consortium name="Genoscope - CEA"/>
            <person name="William W."/>
        </authorList>
    </citation>
    <scope>NUCLEOTIDE SEQUENCE</scope>
</reference>